<keyword evidence="1" id="KW-0808">Transferase</keyword>
<proteinExistence type="inferred from homology"/>
<dbReference type="EMBL" id="BMHB01000001">
    <property type="protein sequence ID" value="GGI10349.1"/>
    <property type="molecule type" value="Genomic_DNA"/>
</dbReference>
<dbReference type="InterPro" id="IPR051531">
    <property type="entry name" value="N-acetyltransferase"/>
</dbReference>
<accession>A0A8J3EZM4</accession>
<protein>
    <submittedName>
        <fullName evidence="5">N-acetyltransferase</fullName>
    </submittedName>
</protein>
<evidence type="ECO:0000259" key="4">
    <source>
        <dbReference type="PROSITE" id="PS51186"/>
    </source>
</evidence>
<name>A0A8J3EZM4_9BACI</name>
<dbReference type="Gene3D" id="3.40.630.30">
    <property type="match status" value="1"/>
</dbReference>
<dbReference type="InterPro" id="IPR016181">
    <property type="entry name" value="Acyl_CoA_acyltransferase"/>
</dbReference>
<keyword evidence="2" id="KW-0012">Acyltransferase</keyword>
<evidence type="ECO:0000256" key="3">
    <source>
        <dbReference type="ARBA" id="ARBA00038502"/>
    </source>
</evidence>
<dbReference type="PROSITE" id="PS51186">
    <property type="entry name" value="GNAT"/>
    <property type="match status" value="1"/>
</dbReference>
<dbReference type="SUPFAM" id="SSF55729">
    <property type="entry name" value="Acyl-CoA N-acyltransferases (Nat)"/>
    <property type="match status" value="1"/>
</dbReference>
<evidence type="ECO:0000256" key="1">
    <source>
        <dbReference type="ARBA" id="ARBA00022679"/>
    </source>
</evidence>
<feature type="domain" description="N-acetyltransferase" evidence="4">
    <location>
        <begin position="7"/>
        <end position="169"/>
    </location>
</feature>
<organism evidence="5 6">
    <name type="scientific">Gottfriedia solisilvae</name>
    <dbReference type="NCBI Taxonomy" id="1516104"/>
    <lineage>
        <taxon>Bacteria</taxon>
        <taxon>Bacillati</taxon>
        <taxon>Bacillota</taxon>
        <taxon>Bacilli</taxon>
        <taxon>Bacillales</taxon>
        <taxon>Bacillaceae</taxon>
        <taxon>Gottfriedia</taxon>
    </lineage>
</organism>
<keyword evidence="6" id="KW-1185">Reference proteome</keyword>
<dbReference type="Proteomes" id="UP000626244">
    <property type="component" value="Unassembled WGS sequence"/>
</dbReference>
<dbReference type="Pfam" id="PF13302">
    <property type="entry name" value="Acetyltransf_3"/>
    <property type="match status" value="1"/>
</dbReference>
<sequence length="176" mass="20559">MINGDRILLRDINKNDWSDVHQYASQAIVCKYQPWGPNTIKESQTFVNEAVIDLKKSPRTRFVFAIIVKQTEKLIGVIELNIRDEINRKSEVGYIIHPDYWGQGFATEAAKLIVNYSFTQLNMHRIYATCDPRNIESSKVLEKIGMTLEGRMRQDLLLKDGWRDSLLYSILEHEWQ</sequence>
<evidence type="ECO:0000313" key="5">
    <source>
        <dbReference type="EMBL" id="GGI10349.1"/>
    </source>
</evidence>
<evidence type="ECO:0000313" key="6">
    <source>
        <dbReference type="Proteomes" id="UP000626244"/>
    </source>
</evidence>
<dbReference type="AlphaFoldDB" id="A0A8J3EZM4"/>
<dbReference type="PANTHER" id="PTHR43792">
    <property type="entry name" value="GNAT FAMILY, PUTATIVE (AFU_ORTHOLOGUE AFUA_3G00765)-RELATED-RELATED"/>
    <property type="match status" value="1"/>
</dbReference>
<reference evidence="6" key="1">
    <citation type="journal article" date="2019" name="Int. J. Syst. Evol. Microbiol.">
        <title>The Global Catalogue of Microorganisms (GCM) 10K type strain sequencing project: providing services to taxonomists for standard genome sequencing and annotation.</title>
        <authorList>
            <consortium name="The Broad Institute Genomics Platform"/>
            <consortium name="The Broad Institute Genome Sequencing Center for Infectious Disease"/>
            <person name="Wu L."/>
            <person name="Ma J."/>
        </authorList>
    </citation>
    <scope>NUCLEOTIDE SEQUENCE [LARGE SCALE GENOMIC DNA]</scope>
    <source>
        <strain evidence="6">CGMCC 1.14993</strain>
    </source>
</reference>
<dbReference type="RefSeq" id="WP_308464595.1">
    <property type="nucleotide sequence ID" value="NZ_BMHB01000001.1"/>
</dbReference>
<dbReference type="InterPro" id="IPR000182">
    <property type="entry name" value="GNAT_dom"/>
</dbReference>
<comment type="caution">
    <text evidence="5">The sequence shown here is derived from an EMBL/GenBank/DDBJ whole genome shotgun (WGS) entry which is preliminary data.</text>
</comment>
<evidence type="ECO:0000256" key="2">
    <source>
        <dbReference type="ARBA" id="ARBA00023315"/>
    </source>
</evidence>
<dbReference type="CDD" id="cd04301">
    <property type="entry name" value="NAT_SF"/>
    <property type="match status" value="1"/>
</dbReference>
<gene>
    <name evidence="5" type="ORF">GCM10007380_02350</name>
</gene>
<dbReference type="GO" id="GO:0016747">
    <property type="term" value="F:acyltransferase activity, transferring groups other than amino-acyl groups"/>
    <property type="evidence" value="ECO:0007669"/>
    <property type="project" value="InterPro"/>
</dbReference>
<comment type="similarity">
    <text evidence="3">Belongs to the acetyltransferase family. RimJ subfamily.</text>
</comment>
<dbReference type="PANTHER" id="PTHR43792:SF8">
    <property type="entry name" value="[RIBOSOMAL PROTEIN US5]-ALANINE N-ACETYLTRANSFERASE"/>
    <property type="match status" value="1"/>
</dbReference>